<keyword evidence="6" id="KW-1185">Reference proteome</keyword>
<organism evidence="5 6">
    <name type="scientific">Mytilus coruscus</name>
    <name type="common">Sea mussel</name>
    <dbReference type="NCBI Taxonomy" id="42192"/>
    <lineage>
        <taxon>Eukaryota</taxon>
        <taxon>Metazoa</taxon>
        <taxon>Spiralia</taxon>
        <taxon>Lophotrochozoa</taxon>
        <taxon>Mollusca</taxon>
        <taxon>Bivalvia</taxon>
        <taxon>Autobranchia</taxon>
        <taxon>Pteriomorphia</taxon>
        <taxon>Mytilida</taxon>
        <taxon>Mytiloidea</taxon>
        <taxon>Mytilidae</taxon>
        <taxon>Mytilinae</taxon>
        <taxon>Mytilus</taxon>
    </lineage>
</organism>
<dbReference type="PANTHER" id="PTHR21446:SF12">
    <property type="entry name" value="POTASSIUM CHANNEL TETRAMERIZATION DOMAIN CONTAINING 1"/>
    <property type="match status" value="1"/>
</dbReference>
<evidence type="ECO:0000313" key="6">
    <source>
        <dbReference type="Proteomes" id="UP000507470"/>
    </source>
</evidence>
<evidence type="ECO:0000313" key="5">
    <source>
        <dbReference type="EMBL" id="CAC5414118.1"/>
    </source>
</evidence>
<dbReference type="PANTHER" id="PTHR21446">
    <property type="entry name" value="DUF3504 DOMAIN-CONTAINING PROTEIN"/>
    <property type="match status" value="1"/>
</dbReference>
<dbReference type="InterPro" id="IPR021893">
    <property type="entry name" value="ZMYM2-like_C"/>
</dbReference>
<keyword evidence="3" id="KW-0832">Ubl conjugation</keyword>
<gene>
    <name evidence="5" type="ORF">MCOR_46960</name>
</gene>
<dbReference type="AlphaFoldDB" id="A0A6J8E234"/>
<keyword evidence="2" id="KW-0597">Phosphoprotein</keyword>
<feature type="domain" description="ZMYM2-like/QRICH1 C-terminal" evidence="4">
    <location>
        <begin position="98"/>
        <end position="194"/>
    </location>
</feature>
<dbReference type="EMBL" id="CACVKT020008320">
    <property type="protein sequence ID" value="CAC5414118.1"/>
    <property type="molecule type" value="Genomic_DNA"/>
</dbReference>
<name>A0A6J8E234_MYTCO</name>
<dbReference type="InterPro" id="IPR052787">
    <property type="entry name" value="MAVS"/>
</dbReference>
<protein>
    <recommendedName>
        <fullName evidence="4">ZMYM2-like/QRICH1 C-terminal domain-containing protein</fullName>
    </recommendedName>
</protein>
<accession>A0A6J8E234</accession>
<evidence type="ECO:0000259" key="4">
    <source>
        <dbReference type="Pfam" id="PF12012"/>
    </source>
</evidence>
<reference evidence="5 6" key="1">
    <citation type="submission" date="2020-06" db="EMBL/GenBank/DDBJ databases">
        <authorList>
            <person name="Li R."/>
            <person name="Bekaert M."/>
        </authorList>
    </citation>
    <scope>NUCLEOTIDE SEQUENCE [LARGE SCALE GENOMIC DNA]</scope>
    <source>
        <strain evidence="6">wild</strain>
    </source>
</reference>
<dbReference type="Pfam" id="PF12012">
    <property type="entry name" value="DUF3504"/>
    <property type="match status" value="1"/>
</dbReference>
<evidence type="ECO:0000256" key="3">
    <source>
        <dbReference type="ARBA" id="ARBA00022843"/>
    </source>
</evidence>
<evidence type="ECO:0000256" key="2">
    <source>
        <dbReference type="ARBA" id="ARBA00022553"/>
    </source>
</evidence>
<keyword evidence="1" id="KW-1017">Isopeptide bond</keyword>
<evidence type="ECO:0000256" key="1">
    <source>
        <dbReference type="ARBA" id="ARBA00022499"/>
    </source>
</evidence>
<proteinExistence type="predicted"/>
<dbReference type="Proteomes" id="UP000507470">
    <property type="component" value="Unassembled WGS sequence"/>
</dbReference>
<sequence length="213" mass="24267">MATPLQIGITVEHCGEKYRLVNHEKPNPNFARHYIIQSFSTGVVKKAFRHELYEIPALSSTITTKPVVSEPEEHFSQSDNELFDVEIETEPPHYQPINPTNKTVRFKSAPTEEMTYNESNKTHHGIDSRENSQEQRMYANHENTAICPVASLDLYLGKLSNKYDSLFQQPLQYPKANLWYAAQPVGKNKLAGMMSVYQVQPGYQNGIPITALR</sequence>